<keyword evidence="1" id="KW-1133">Transmembrane helix</keyword>
<dbReference type="Proteomes" id="UP000614334">
    <property type="component" value="Unassembled WGS sequence"/>
</dbReference>
<sequence length="364" mass="40163">MLTTIMTAFVTVNTAYVSNLQRIRPGLILHRFALWPVHQYLQFLFTTFWVYWVCKYGTIPKPFGIPEGEENCNASIDTVFVVFGHNVSVTNSGLRGFAMFIFAIGSISALAALWQCITWSLRYIVGTARTAKKMLLHDMLRTPTEGLARVAKGTYDPVWGTVGMIYMIVTTEQIVQRNPDVSKQVNVGLTTEDDLRASLNTTHAPYEPKDMSMSSCPSELGPDFCTVITPNADISGKGVRIALYSKLFLLWAVASFIPYHEKAFHSTARNAYIVSTSLIIASLIETKTRGLSLFDALIVAMVWKDPSTFGIPSDRENCTASTGTIFVVFGHNISVTNRNLRGFALSMFAIGIISALASLCYSTG</sequence>
<proteinExistence type="predicted"/>
<evidence type="ECO:0000256" key="1">
    <source>
        <dbReference type="SAM" id="Phobius"/>
    </source>
</evidence>
<comment type="caution">
    <text evidence="2">The sequence shown here is derived from an EMBL/GenBank/DDBJ whole genome shotgun (WGS) entry which is preliminary data.</text>
</comment>
<keyword evidence="1" id="KW-0472">Membrane</keyword>
<name>A0A8H7IAK4_9AGAM</name>
<reference evidence="2" key="1">
    <citation type="submission" date="2020-09" db="EMBL/GenBank/DDBJ databases">
        <title>Comparative genome analyses of four rice-infecting Rhizoctonia solani isolates reveal extensive enrichment of homogalacturonan modification genes.</title>
        <authorList>
            <person name="Lee D.-Y."/>
            <person name="Jeon J."/>
            <person name="Kim K.-T."/>
            <person name="Cheong K."/>
            <person name="Song H."/>
            <person name="Choi G."/>
            <person name="Ko J."/>
            <person name="Opiyo S.O."/>
            <person name="Zuo S."/>
            <person name="Madhav S."/>
            <person name="Lee Y.-H."/>
            <person name="Wang G.-L."/>
        </authorList>
    </citation>
    <scope>NUCLEOTIDE SEQUENCE</scope>
    <source>
        <strain evidence="2">AG1-IA B2</strain>
    </source>
</reference>
<dbReference type="EMBL" id="JACYCF010000013">
    <property type="protein sequence ID" value="KAF8753248.1"/>
    <property type="molecule type" value="Genomic_DNA"/>
</dbReference>
<organism evidence="2 3">
    <name type="scientific">Rhizoctonia solani</name>
    <dbReference type="NCBI Taxonomy" id="456999"/>
    <lineage>
        <taxon>Eukaryota</taxon>
        <taxon>Fungi</taxon>
        <taxon>Dikarya</taxon>
        <taxon>Basidiomycota</taxon>
        <taxon>Agaricomycotina</taxon>
        <taxon>Agaricomycetes</taxon>
        <taxon>Cantharellales</taxon>
        <taxon>Ceratobasidiaceae</taxon>
        <taxon>Rhizoctonia</taxon>
    </lineage>
</organism>
<feature type="transmembrane region" description="Helical" evidence="1">
    <location>
        <begin position="97"/>
        <end position="125"/>
    </location>
</feature>
<dbReference type="AlphaFoldDB" id="A0A8H7IAK4"/>
<evidence type="ECO:0000313" key="2">
    <source>
        <dbReference type="EMBL" id="KAF8753248.1"/>
    </source>
</evidence>
<accession>A0A8H7IAK4</accession>
<feature type="transmembrane region" description="Helical" evidence="1">
    <location>
        <begin position="342"/>
        <end position="361"/>
    </location>
</feature>
<feature type="transmembrane region" description="Helical" evidence="1">
    <location>
        <begin position="32"/>
        <end position="52"/>
    </location>
</feature>
<evidence type="ECO:0000313" key="3">
    <source>
        <dbReference type="Proteomes" id="UP000614334"/>
    </source>
</evidence>
<protein>
    <submittedName>
        <fullName evidence="2">Uncharacterized protein</fullName>
    </submittedName>
</protein>
<gene>
    <name evidence="2" type="ORF">RHS01_07006</name>
</gene>
<keyword evidence="1" id="KW-0812">Transmembrane</keyword>